<keyword evidence="1" id="KW-0472">Membrane</keyword>
<feature type="transmembrane region" description="Helical" evidence="1">
    <location>
        <begin position="82"/>
        <end position="100"/>
    </location>
</feature>
<dbReference type="EMBL" id="QJHL01000001">
    <property type="protein sequence ID" value="PXY46325.1"/>
    <property type="molecule type" value="Genomic_DNA"/>
</dbReference>
<feature type="transmembrane region" description="Helical" evidence="1">
    <location>
        <begin position="159"/>
        <end position="177"/>
    </location>
</feature>
<accession>A0A2V4C574</accession>
<protein>
    <submittedName>
        <fullName evidence="2">Uncharacterized protein</fullName>
    </submittedName>
</protein>
<reference evidence="2 3" key="1">
    <citation type="submission" date="2018-05" db="EMBL/GenBank/DDBJ databases">
        <title>Flavobacterium sp. strain IMCC34758, incomplete genome.</title>
        <authorList>
            <person name="Joung Y."/>
        </authorList>
    </citation>
    <scope>NUCLEOTIDE SEQUENCE [LARGE SCALE GENOMIC DNA]</scope>
    <source>
        <strain evidence="2 3">IMCC34758</strain>
    </source>
</reference>
<proteinExistence type="predicted"/>
<feature type="transmembrane region" description="Helical" evidence="1">
    <location>
        <begin position="45"/>
        <end position="70"/>
    </location>
</feature>
<dbReference type="AlphaFoldDB" id="A0A2V4C574"/>
<keyword evidence="3" id="KW-1185">Reference proteome</keyword>
<evidence type="ECO:0000256" key="1">
    <source>
        <dbReference type="SAM" id="Phobius"/>
    </source>
</evidence>
<feature type="transmembrane region" description="Helical" evidence="1">
    <location>
        <begin position="120"/>
        <end position="139"/>
    </location>
</feature>
<dbReference type="OrthoDB" id="1356346at2"/>
<keyword evidence="1" id="KW-0812">Transmembrane</keyword>
<evidence type="ECO:0000313" key="2">
    <source>
        <dbReference type="EMBL" id="PXY46325.1"/>
    </source>
</evidence>
<evidence type="ECO:0000313" key="3">
    <source>
        <dbReference type="Proteomes" id="UP000247681"/>
    </source>
</evidence>
<sequence>MEKITSKVLNLKPITLIFLFIIIPFISCIVTGIIQFIGIFANFEFIFPLILITLTIAGIIYFVWVWGVMYHIEEKVALDKKYFKIAYWIFFSHALIRFILSLEMDITKNPILLENTTWTILETAGSFYMMFVFASYIYISYFVGKKIHSLQENSRTHELLYFAAAWCFPIGISLLQARLLKQKTIFDIISK</sequence>
<organism evidence="2 3">
    <name type="scientific">Flavobacterium hydrophilum</name>
    <dbReference type="NCBI Taxonomy" id="2211445"/>
    <lineage>
        <taxon>Bacteria</taxon>
        <taxon>Pseudomonadati</taxon>
        <taxon>Bacteroidota</taxon>
        <taxon>Flavobacteriia</taxon>
        <taxon>Flavobacteriales</taxon>
        <taxon>Flavobacteriaceae</taxon>
        <taxon>Flavobacterium</taxon>
    </lineage>
</organism>
<feature type="transmembrane region" description="Helical" evidence="1">
    <location>
        <begin position="16"/>
        <end position="39"/>
    </location>
</feature>
<dbReference type="Proteomes" id="UP000247681">
    <property type="component" value="Unassembled WGS sequence"/>
</dbReference>
<keyword evidence="1" id="KW-1133">Transmembrane helix</keyword>
<name>A0A2V4C574_9FLAO</name>
<dbReference type="RefSeq" id="WP_110345337.1">
    <property type="nucleotide sequence ID" value="NZ_QJHL01000001.1"/>
</dbReference>
<comment type="caution">
    <text evidence="2">The sequence shown here is derived from an EMBL/GenBank/DDBJ whole genome shotgun (WGS) entry which is preliminary data.</text>
</comment>
<gene>
    <name evidence="2" type="ORF">DMB68_03855</name>
</gene>